<dbReference type="InterPro" id="IPR032675">
    <property type="entry name" value="LRR_dom_sf"/>
</dbReference>
<dbReference type="RefSeq" id="XP_004363864.1">
    <property type="nucleotide sequence ID" value="XM_004363807.2"/>
</dbReference>
<proteinExistence type="predicted"/>
<dbReference type="PANTHER" id="PTHR45712">
    <property type="entry name" value="AGAP008170-PA"/>
    <property type="match status" value="1"/>
</dbReference>
<keyword evidence="6" id="KW-1185">Reference proteome</keyword>
<dbReference type="InterPro" id="IPR001611">
    <property type="entry name" value="Leu-rich_rpt"/>
</dbReference>
<dbReference type="eggNOG" id="KOG0619">
    <property type="taxonomic scope" value="Eukaryota"/>
</dbReference>
<dbReference type="Proteomes" id="UP000008743">
    <property type="component" value="Unassembled WGS sequence"/>
</dbReference>
<feature type="chain" id="PRO_5002254623" description="LRRNT domain-containing protein" evidence="4">
    <location>
        <begin position="33"/>
        <end position="912"/>
    </location>
</feature>
<keyword evidence="4" id="KW-0732">Signal</keyword>
<dbReference type="STRING" id="595528.A0A0D2WNJ7"/>
<keyword evidence="3" id="KW-1133">Transmembrane helix</keyword>
<dbReference type="AlphaFoldDB" id="A0A0D2WNJ7"/>
<dbReference type="InterPro" id="IPR026906">
    <property type="entry name" value="LRR_5"/>
</dbReference>
<evidence type="ECO:0000256" key="3">
    <source>
        <dbReference type="SAM" id="Phobius"/>
    </source>
</evidence>
<dbReference type="PROSITE" id="PS51450">
    <property type="entry name" value="LRR"/>
    <property type="match status" value="2"/>
</dbReference>
<sequence length="912" mass="94013">MISSSSSSSSSSSKMASLALFLCIAVAMTVAAFPQHADAALSACSVCTCASTFVECRGLSEMPESFPTNVEVIFFRDSSLTIPSGAFANLASLYQINLEGTYTSFTNDIFPRTVRNIIMSSPYLTQLPTGAFAGLSTASIINLAFPLVTTLNASDFAGLTSLRRLELTLPNLTSIEDGFFTSMPLTVLSIPGTKLTSLSSLTLAGLTSLSELYMFNSPLVTVAADAFASLTSVRWVLLTETQLTSLPSGFLASSQLVHVNMEGSLISSIAVNAFSSSLQELRISRSRLTSFPVAGLSNLAGLASLDLSNSNITSIPADAITPFASSLRNLALSNNPITSVSGGALLSTSLKSLSMLGTQLTSVPADIVSGNAPALTSLAIGGSELSQLSDGTFNYVPALTSLYLSGSFTQLSDTIFSSQTNLQLIDLSSSNLADIPINTLKNLPALRSIVLARTKITTVPSNAFASGFPQLSMLNLNDNRIASFPSDAFTGPALTGLYLSGTDILAVPSDIPTLTFLELARTKFTSAPANAFSNFTQLNGIDLSGALLQSLPTLPVNCRQVKLAGSRITSLSSNLFGNSGSPDFDLSSMPLLTTLPPGLFYGLDGDFGWTLNPNFFAPGAAPPSTFYATDGSVAPCNVQCATCFSGEQEACCPSNCLRCSSSTTCTQCYDGFGAFNNTCVPASFLSSVAAVLSTSSAVAASAASTASASVATTASAAAASAASISAELVSISRASAFSVAAMANAAGNTDAQSNVAPIVGAIVGGVAFLALLAVVAVLRRRRSSKSSSRTSSGTTSLRSSISGSDYAPAFLVVPSSKAGKPQQVKEENPYESVAQQPVYEHVGVAAGMAAEPVSHEYANSAHSAQPEEGLYAETMLAASAANKTVVPSTVEYAMIRGSVTPDTGLYANLDAN</sequence>
<evidence type="ECO:0000313" key="5">
    <source>
        <dbReference type="EMBL" id="KJE91983.1"/>
    </source>
</evidence>
<dbReference type="InterPro" id="IPR006212">
    <property type="entry name" value="Furin_repeat"/>
</dbReference>
<dbReference type="PhylomeDB" id="A0A0D2WNJ7"/>
<feature type="transmembrane region" description="Helical" evidence="3">
    <location>
        <begin position="758"/>
        <end position="778"/>
    </location>
</feature>
<dbReference type="Gene3D" id="3.80.10.10">
    <property type="entry name" value="Ribonuclease Inhibitor"/>
    <property type="match status" value="4"/>
</dbReference>
<dbReference type="OrthoDB" id="676979at2759"/>
<keyword evidence="3" id="KW-0812">Transmembrane</keyword>
<dbReference type="SUPFAM" id="SSF57184">
    <property type="entry name" value="Growth factor receptor domain"/>
    <property type="match status" value="1"/>
</dbReference>
<gene>
    <name evidence="5" type="ORF">CAOG_003025</name>
</gene>
<dbReference type="SUPFAM" id="SSF52058">
    <property type="entry name" value="L domain-like"/>
    <property type="match status" value="2"/>
</dbReference>
<evidence type="ECO:0000256" key="2">
    <source>
        <dbReference type="ARBA" id="ARBA00022737"/>
    </source>
</evidence>
<dbReference type="Pfam" id="PF13855">
    <property type="entry name" value="LRR_8"/>
    <property type="match status" value="2"/>
</dbReference>
<name>A0A0D2WNJ7_CAPO3</name>
<evidence type="ECO:0000256" key="4">
    <source>
        <dbReference type="SAM" id="SignalP"/>
    </source>
</evidence>
<keyword evidence="2" id="KW-0677">Repeat</keyword>
<evidence type="ECO:0008006" key="7">
    <source>
        <dbReference type="Google" id="ProtNLM"/>
    </source>
</evidence>
<evidence type="ECO:0000313" key="6">
    <source>
        <dbReference type="Proteomes" id="UP000008743"/>
    </source>
</evidence>
<keyword evidence="3" id="KW-0472">Membrane</keyword>
<dbReference type="InterPro" id="IPR009030">
    <property type="entry name" value="Growth_fac_rcpt_cys_sf"/>
</dbReference>
<organism evidence="5 6">
    <name type="scientific">Capsaspora owczarzaki (strain ATCC 30864)</name>
    <dbReference type="NCBI Taxonomy" id="595528"/>
    <lineage>
        <taxon>Eukaryota</taxon>
        <taxon>Filasterea</taxon>
        <taxon>Capsaspora</taxon>
    </lineage>
</organism>
<dbReference type="InterPro" id="IPR003591">
    <property type="entry name" value="Leu-rich_rpt_typical-subtyp"/>
</dbReference>
<accession>A0A0D2WNJ7</accession>
<dbReference type="InterPro" id="IPR050333">
    <property type="entry name" value="SLRP"/>
</dbReference>
<reference evidence="6" key="1">
    <citation type="submission" date="2011-02" db="EMBL/GenBank/DDBJ databases">
        <title>The Genome Sequence of Capsaspora owczarzaki ATCC 30864.</title>
        <authorList>
            <person name="Russ C."/>
            <person name="Cuomo C."/>
            <person name="Burger G."/>
            <person name="Gray M.W."/>
            <person name="Holland P.W.H."/>
            <person name="King N."/>
            <person name="Lang F.B.F."/>
            <person name="Roger A.J."/>
            <person name="Ruiz-Trillo I."/>
            <person name="Young S.K."/>
            <person name="Zeng Q."/>
            <person name="Gargeya S."/>
            <person name="Alvarado L."/>
            <person name="Berlin A."/>
            <person name="Chapman S.B."/>
            <person name="Chen Z."/>
            <person name="Freedman E."/>
            <person name="Gellesch M."/>
            <person name="Goldberg J."/>
            <person name="Griggs A."/>
            <person name="Gujja S."/>
            <person name="Heilman E."/>
            <person name="Heiman D."/>
            <person name="Howarth C."/>
            <person name="Mehta T."/>
            <person name="Neiman D."/>
            <person name="Pearson M."/>
            <person name="Roberts A."/>
            <person name="Saif S."/>
            <person name="Shea T."/>
            <person name="Shenoy N."/>
            <person name="Sisk P."/>
            <person name="Stolte C."/>
            <person name="Sykes S."/>
            <person name="White J."/>
            <person name="Yandava C."/>
            <person name="Haas B."/>
            <person name="Nusbaum C."/>
            <person name="Birren B."/>
        </authorList>
    </citation>
    <scope>NUCLEOTIDE SEQUENCE</scope>
    <source>
        <strain evidence="6">ATCC 30864</strain>
    </source>
</reference>
<protein>
    <recommendedName>
        <fullName evidence="7">LRRNT domain-containing protein</fullName>
    </recommendedName>
</protein>
<dbReference type="CDD" id="cd00064">
    <property type="entry name" value="FU"/>
    <property type="match status" value="1"/>
</dbReference>
<dbReference type="Pfam" id="PF13306">
    <property type="entry name" value="LRR_5"/>
    <property type="match status" value="1"/>
</dbReference>
<evidence type="ECO:0000256" key="1">
    <source>
        <dbReference type="ARBA" id="ARBA00022614"/>
    </source>
</evidence>
<keyword evidence="1" id="KW-0433">Leucine-rich repeat</keyword>
<dbReference type="PANTHER" id="PTHR45712:SF22">
    <property type="entry name" value="INSULIN-LIKE GROWTH FACTOR-BINDING PROTEIN COMPLEX ACID LABILE SUBUNIT"/>
    <property type="match status" value="1"/>
</dbReference>
<dbReference type="SMART" id="SM00369">
    <property type="entry name" value="LRR_TYP"/>
    <property type="match status" value="11"/>
</dbReference>
<dbReference type="EMBL" id="KE346363">
    <property type="protein sequence ID" value="KJE91983.1"/>
    <property type="molecule type" value="Genomic_DNA"/>
</dbReference>
<feature type="signal peptide" evidence="4">
    <location>
        <begin position="1"/>
        <end position="32"/>
    </location>
</feature>
<dbReference type="InParanoid" id="A0A0D2WNJ7"/>